<organism evidence="2 3">
    <name type="scientific">Chitinophaga flava</name>
    <dbReference type="NCBI Taxonomy" id="2259036"/>
    <lineage>
        <taxon>Bacteria</taxon>
        <taxon>Pseudomonadati</taxon>
        <taxon>Bacteroidota</taxon>
        <taxon>Chitinophagia</taxon>
        <taxon>Chitinophagales</taxon>
        <taxon>Chitinophagaceae</taxon>
        <taxon>Chitinophaga</taxon>
    </lineage>
</organism>
<feature type="domain" description="CD-NTase-associated protein 12/Pycsar effector protein TIR" evidence="1">
    <location>
        <begin position="3"/>
        <end position="102"/>
    </location>
</feature>
<dbReference type="InterPro" id="IPR019302">
    <property type="entry name" value="CAP12/PCTIR_TIR_dom"/>
</dbReference>
<dbReference type="GO" id="GO:0050135">
    <property type="term" value="F:NADP+ nucleosidase activity"/>
    <property type="evidence" value="ECO:0007669"/>
    <property type="project" value="InterPro"/>
</dbReference>
<reference evidence="2 3" key="1">
    <citation type="submission" date="2018-05" db="EMBL/GenBank/DDBJ databases">
        <title>Chitinophaga sp. K3CV102501T nov., isolated from isolated from a monsoon evergreen broad-leaved forest soil.</title>
        <authorList>
            <person name="Lv Y."/>
        </authorList>
    </citation>
    <scope>NUCLEOTIDE SEQUENCE [LARGE SCALE GENOMIC DNA]</scope>
    <source>
        <strain evidence="2 3">GDMCC 1.1325</strain>
    </source>
</reference>
<name>A0A365XQM2_9BACT</name>
<evidence type="ECO:0000313" key="3">
    <source>
        <dbReference type="Proteomes" id="UP000253410"/>
    </source>
</evidence>
<evidence type="ECO:0000313" key="2">
    <source>
        <dbReference type="EMBL" id="RBL88642.1"/>
    </source>
</evidence>
<keyword evidence="3" id="KW-1185">Reference proteome</keyword>
<protein>
    <recommendedName>
        <fullName evidence="1">CD-NTase-associated protein 12/Pycsar effector protein TIR domain-containing protein</fullName>
    </recommendedName>
</protein>
<dbReference type="EMBL" id="QFFJ01000002">
    <property type="protein sequence ID" value="RBL88642.1"/>
    <property type="molecule type" value="Genomic_DNA"/>
</dbReference>
<gene>
    <name evidence="2" type="ORF">DF182_18915</name>
</gene>
<evidence type="ECO:0000259" key="1">
    <source>
        <dbReference type="Pfam" id="PF10137"/>
    </source>
</evidence>
<comment type="caution">
    <text evidence="2">The sequence shown here is derived from an EMBL/GenBank/DDBJ whole genome shotgun (WGS) entry which is preliminary data.</text>
</comment>
<proteinExistence type="predicted"/>
<dbReference type="RefSeq" id="WP_113617387.1">
    <property type="nucleotide sequence ID" value="NZ_QFFJ01000002.1"/>
</dbReference>
<dbReference type="OrthoDB" id="5497289at2"/>
<dbReference type="Pfam" id="PF10137">
    <property type="entry name" value="CAP12-PCTIR_TIR"/>
    <property type="match status" value="1"/>
</dbReference>
<dbReference type="AlphaFoldDB" id="A0A365XQM2"/>
<sequence>MLHHTSFAALVKKNILTDLSNNTIDSLINKASQVDFAVFIFSPDDLILKRNKETKVVRDNVIFELGLFIGTIGKARCYIVKPRNVELHFPTDLLGLTTTDYESNRSDGDLSSALNLACSLIKKEISKLGLLDIKSLGAKETTVKESVMTFTDVDFRVLAKLLSTHTSFSGGFRLWDIKRELDIQESFVDLSSIKLESMGFVQKRNSSENDGYEYYSYTITQDGINYLLQNEEKLHSISRISKNKNGRLVDNGDDLPF</sequence>
<dbReference type="Proteomes" id="UP000253410">
    <property type="component" value="Unassembled WGS sequence"/>
</dbReference>
<accession>A0A365XQM2</accession>